<evidence type="ECO:0000313" key="3">
    <source>
        <dbReference type="Proteomes" id="UP001497497"/>
    </source>
</evidence>
<protein>
    <submittedName>
        <fullName evidence="2">Uncharacterized protein</fullName>
    </submittedName>
</protein>
<dbReference type="AlphaFoldDB" id="A0AAV2IEN1"/>
<sequence length="363" mass="41251">MNVQERRDALKKHLISYLNTCEGKKCQRDKIWVEMSQYLKKSLSRKMYGVEKMNDLLEDFGDVILEKDGYIFLESSFTDLEQRKAKKQRPIHQTDARPSKSVDTFLQTNPGTSLTKTHNVPEASVIRPALSEPLQDEPLGFGIENDFPSLHTSKALAKASHKKTRNEKQRSLKDSNPNIQMTSPSYSVDSEILTAVSKPTVGHSVVNVHDYGAAEWPDMSVRMGKAPGTKLEIKVISVPSISLTKGARLTDADVNQQIMYCIETLNTAKEHVTLQAVENLLLKMYKVKAFHQLNLPERFFYSMPAAKEHQMLLSKVLVSIQTFVRSRSLCTLYELEESCREFHSERKSFDHLKLGPLQKIPVV</sequence>
<keyword evidence="3" id="KW-1185">Reference proteome</keyword>
<feature type="compositionally biased region" description="Polar residues" evidence="1">
    <location>
        <begin position="101"/>
        <end position="117"/>
    </location>
</feature>
<name>A0AAV2IEN1_LYMST</name>
<organism evidence="2 3">
    <name type="scientific">Lymnaea stagnalis</name>
    <name type="common">Great pond snail</name>
    <name type="synonym">Helix stagnalis</name>
    <dbReference type="NCBI Taxonomy" id="6523"/>
    <lineage>
        <taxon>Eukaryota</taxon>
        <taxon>Metazoa</taxon>
        <taxon>Spiralia</taxon>
        <taxon>Lophotrochozoa</taxon>
        <taxon>Mollusca</taxon>
        <taxon>Gastropoda</taxon>
        <taxon>Heterobranchia</taxon>
        <taxon>Euthyneura</taxon>
        <taxon>Panpulmonata</taxon>
        <taxon>Hygrophila</taxon>
        <taxon>Lymnaeoidea</taxon>
        <taxon>Lymnaeidae</taxon>
        <taxon>Lymnaea</taxon>
    </lineage>
</organism>
<feature type="region of interest" description="Disordered" evidence="1">
    <location>
        <begin position="158"/>
        <end position="184"/>
    </location>
</feature>
<comment type="caution">
    <text evidence="2">The sequence shown here is derived from an EMBL/GenBank/DDBJ whole genome shotgun (WGS) entry which is preliminary data.</text>
</comment>
<reference evidence="2 3" key="1">
    <citation type="submission" date="2024-04" db="EMBL/GenBank/DDBJ databases">
        <authorList>
            <consortium name="Genoscope - CEA"/>
            <person name="William W."/>
        </authorList>
    </citation>
    <scope>NUCLEOTIDE SEQUENCE [LARGE SCALE GENOMIC DNA]</scope>
</reference>
<evidence type="ECO:0000256" key="1">
    <source>
        <dbReference type="SAM" id="MobiDB-lite"/>
    </source>
</evidence>
<evidence type="ECO:0000313" key="2">
    <source>
        <dbReference type="EMBL" id="CAL1544091.1"/>
    </source>
</evidence>
<gene>
    <name evidence="2" type="ORF">GSLYS_00017604001</name>
</gene>
<feature type="compositionally biased region" description="Polar residues" evidence="1">
    <location>
        <begin position="174"/>
        <end position="184"/>
    </location>
</feature>
<dbReference type="Proteomes" id="UP001497497">
    <property type="component" value="Unassembled WGS sequence"/>
</dbReference>
<feature type="region of interest" description="Disordered" evidence="1">
    <location>
        <begin position="84"/>
        <end position="117"/>
    </location>
</feature>
<dbReference type="EMBL" id="CAXITT010000596">
    <property type="protein sequence ID" value="CAL1544091.1"/>
    <property type="molecule type" value="Genomic_DNA"/>
</dbReference>
<accession>A0AAV2IEN1</accession>
<proteinExistence type="predicted"/>